<dbReference type="InterPro" id="IPR000792">
    <property type="entry name" value="Tscrpt_reg_LuxR_C"/>
</dbReference>
<dbReference type="Gene3D" id="1.10.10.10">
    <property type="entry name" value="Winged helix-like DNA-binding domain superfamily/Winged helix DNA-binding domain"/>
    <property type="match status" value="1"/>
</dbReference>
<dbReference type="STRING" id="1333998.M2A_3276"/>
<organism evidence="5 6">
    <name type="scientific">Tepidicaulis marinus</name>
    <dbReference type="NCBI Taxonomy" id="1333998"/>
    <lineage>
        <taxon>Bacteria</taxon>
        <taxon>Pseudomonadati</taxon>
        <taxon>Pseudomonadota</taxon>
        <taxon>Alphaproteobacteria</taxon>
        <taxon>Hyphomicrobiales</taxon>
        <taxon>Parvibaculaceae</taxon>
        <taxon>Tepidicaulis</taxon>
    </lineage>
</organism>
<keyword evidence="2 5" id="KW-0238">DNA-binding</keyword>
<dbReference type="Gene3D" id="3.30.450.80">
    <property type="entry name" value="Transcription factor LuxR-like, autoinducer-binding domain"/>
    <property type="match status" value="1"/>
</dbReference>
<evidence type="ECO:0000259" key="4">
    <source>
        <dbReference type="PROSITE" id="PS50043"/>
    </source>
</evidence>
<evidence type="ECO:0000256" key="1">
    <source>
        <dbReference type="ARBA" id="ARBA00023015"/>
    </source>
</evidence>
<dbReference type="InterPro" id="IPR016032">
    <property type="entry name" value="Sig_transdc_resp-reg_C-effctor"/>
</dbReference>
<dbReference type="PROSITE" id="PS50043">
    <property type="entry name" value="HTH_LUXR_2"/>
    <property type="match status" value="1"/>
</dbReference>
<protein>
    <submittedName>
        <fullName evidence="5">DNA-binding HTH domain-containing protein</fullName>
    </submittedName>
</protein>
<dbReference type="InterPro" id="IPR005143">
    <property type="entry name" value="TF_LuxR_autoind-bd_dom"/>
</dbReference>
<dbReference type="InterPro" id="IPR036388">
    <property type="entry name" value="WH-like_DNA-bd_sf"/>
</dbReference>
<keyword evidence="1" id="KW-0805">Transcription regulation</keyword>
<keyword evidence="6" id="KW-1185">Reference proteome</keyword>
<dbReference type="PANTHER" id="PTHR44688:SF16">
    <property type="entry name" value="DNA-BINDING TRANSCRIPTIONAL ACTIVATOR DEVR_DOSR"/>
    <property type="match status" value="1"/>
</dbReference>
<proteinExistence type="predicted"/>
<dbReference type="SUPFAM" id="SSF75516">
    <property type="entry name" value="Pheromone-binding domain of LuxR-like quorum-sensing transcription factors"/>
    <property type="match status" value="1"/>
</dbReference>
<dbReference type="SUPFAM" id="SSF46894">
    <property type="entry name" value="C-terminal effector domain of the bipartite response regulators"/>
    <property type="match status" value="1"/>
</dbReference>
<dbReference type="PROSITE" id="PS00622">
    <property type="entry name" value="HTH_LUXR_1"/>
    <property type="match status" value="1"/>
</dbReference>
<dbReference type="Pfam" id="PF03472">
    <property type="entry name" value="Autoind_bind"/>
    <property type="match status" value="1"/>
</dbReference>
<feature type="domain" description="HTH luxR-type" evidence="4">
    <location>
        <begin position="173"/>
        <end position="238"/>
    </location>
</feature>
<dbReference type="Pfam" id="PF00196">
    <property type="entry name" value="GerE"/>
    <property type="match status" value="1"/>
</dbReference>
<evidence type="ECO:0000313" key="6">
    <source>
        <dbReference type="Proteomes" id="UP000028702"/>
    </source>
</evidence>
<dbReference type="PRINTS" id="PR00038">
    <property type="entry name" value="HTHLUXR"/>
</dbReference>
<name>A0A081BFF9_9HYPH</name>
<dbReference type="GO" id="GO:0003677">
    <property type="term" value="F:DNA binding"/>
    <property type="evidence" value="ECO:0007669"/>
    <property type="project" value="UniProtKB-KW"/>
</dbReference>
<dbReference type="GO" id="GO:0006355">
    <property type="term" value="P:regulation of DNA-templated transcription"/>
    <property type="evidence" value="ECO:0007669"/>
    <property type="project" value="InterPro"/>
</dbReference>
<dbReference type="eggNOG" id="COG2197">
    <property type="taxonomic scope" value="Bacteria"/>
</dbReference>
<evidence type="ECO:0000256" key="3">
    <source>
        <dbReference type="ARBA" id="ARBA00023163"/>
    </source>
</evidence>
<keyword evidence="3" id="KW-0804">Transcription</keyword>
<dbReference type="AlphaFoldDB" id="A0A081BFF9"/>
<comment type="caution">
    <text evidence="5">The sequence shown here is derived from an EMBL/GenBank/DDBJ whole genome shotgun (WGS) entry which is preliminary data.</text>
</comment>
<dbReference type="InterPro" id="IPR036693">
    <property type="entry name" value="TF_LuxR_autoind-bd_dom_sf"/>
</dbReference>
<dbReference type="SMART" id="SM00421">
    <property type="entry name" value="HTH_LUXR"/>
    <property type="match status" value="1"/>
</dbReference>
<dbReference type="PANTHER" id="PTHR44688">
    <property type="entry name" value="DNA-BINDING TRANSCRIPTIONAL ACTIVATOR DEVR_DOSR"/>
    <property type="match status" value="1"/>
</dbReference>
<dbReference type="CDD" id="cd06170">
    <property type="entry name" value="LuxR_C_like"/>
    <property type="match status" value="1"/>
</dbReference>
<sequence>MLDRFMERLAECQAPEDAFGALMSASHELGFDACSYTNLALLARPWLNAERMLPTFGLPEKWGIRYAEQAYHTIDPILLTCRASGAPLVWSDIEARGRLKRPQKTFMQEAAEFGLREGLSFTIGRGQPEMIAVAYVSGEPRRISRKDTLTARSVATIFHLVYDQLTAPQPSVLEDCRPALSTRELQCLEWVCRGKSSWAIAEILGLSPKTIDHYLANASRKLETSSRVTAAVRAVQLGLIQP</sequence>
<dbReference type="Proteomes" id="UP000028702">
    <property type="component" value="Unassembled WGS sequence"/>
</dbReference>
<dbReference type="EMBL" id="BBIO01000029">
    <property type="protein sequence ID" value="GAK46777.1"/>
    <property type="molecule type" value="Genomic_DNA"/>
</dbReference>
<evidence type="ECO:0000256" key="2">
    <source>
        <dbReference type="ARBA" id="ARBA00023125"/>
    </source>
</evidence>
<accession>A0A081BFF9</accession>
<reference evidence="5 6" key="1">
    <citation type="submission" date="2014-07" db="EMBL/GenBank/DDBJ databases">
        <title>Tepidicaulis marinum gen. nov., sp. nov., a novel marine bacterium denitrifying nitrate to nitrous oxide strictly under microaerobic conditions.</title>
        <authorList>
            <person name="Takeuchi M."/>
            <person name="Yamagishi T."/>
            <person name="Kamagata Y."/>
            <person name="Oshima K."/>
            <person name="Hattori M."/>
            <person name="Katayama T."/>
            <person name="Hanada S."/>
            <person name="Tamaki H."/>
            <person name="Marumo K."/>
            <person name="Maeda H."/>
            <person name="Nedachi M."/>
            <person name="Iwasaki W."/>
            <person name="Suwa Y."/>
            <person name="Sakata S."/>
        </authorList>
    </citation>
    <scope>NUCLEOTIDE SEQUENCE [LARGE SCALE GENOMIC DNA]</scope>
    <source>
        <strain evidence="5 6">MA2</strain>
    </source>
</reference>
<dbReference type="RefSeq" id="WP_045449744.1">
    <property type="nucleotide sequence ID" value="NZ_BBIO01000029.1"/>
</dbReference>
<evidence type="ECO:0000313" key="5">
    <source>
        <dbReference type="EMBL" id="GAK46777.1"/>
    </source>
</evidence>
<gene>
    <name evidence="5" type="ORF">M2A_3276</name>
</gene>